<dbReference type="Gene3D" id="3.20.20.70">
    <property type="entry name" value="Aldolase class I"/>
    <property type="match status" value="1"/>
</dbReference>
<keyword evidence="7" id="KW-1185">Reference proteome</keyword>
<dbReference type="PANTHER" id="PTHR30246:SF1">
    <property type="entry name" value="2-DEHYDRO-3-DEOXY-6-PHOSPHOGALACTONATE ALDOLASE-RELATED"/>
    <property type="match status" value="1"/>
</dbReference>
<comment type="subunit">
    <text evidence="3">Homotrimer.</text>
</comment>
<gene>
    <name evidence="6" type="ORF">ABID29_002156</name>
</gene>
<dbReference type="InterPro" id="IPR013785">
    <property type="entry name" value="Aldolase_TIM"/>
</dbReference>
<evidence type="ECO:0000256" key="3">
    <source>
        <dbReference type="ARBA" id="ARBA00011233"/>
    </source>
</evidence>
<keyword evidence="4 6" id="KW-0456">Lyase</keyword>
<dbReference type="SUPFAM" id="SSF51569">
    <property type="entry name" value="Aldolase"/>
    <property type="match status" value="1"/>
</dbReference>
<evidence type="ECO:0000313" key="7">
    <source>
        <dbReference type="Proteomes" id="UP001549122"/>
    </source>
</evidence>
<comment type="pathway">
    <text evidence="1">Carbohydrate acid metabolism.</text>
</comment>
<evidence type="ECO:0000256" key="5">
    <source>
        <dbReference type="ARBA" id="ARBA00023277"/>
    </source>
</evidence>
<organism evidence="6 7">
    <name type="scientific">Streptococcus rupicaprae</name>
    <dbReference type="NCBI Taxonomy" id="759619"/>
    <lineage>
        <taxon>Bacteria</taxon>
        <taxon>Bacillati</taxon>
        <taxon>Bacillota</taxon>
        <taxon>Bacilli</taxon>
        <taxon>Lactobacillales</taxon>
        <taxon>Streptococcaceae</taxon>
        <taxon>Streptococcus</taxon>
    </lineage>
</organism>
<evidence type="ECO:0000256" key="4">
    <source>
        <dbReference type="ARBA" id="ARBA00023239"/>
    </source>
</evidence>
<dbReference type="CDD" id="cd00452">
    <property type="entry name" value="KDPG_aldolase"/>
    <property type="match status" value="1"/>
</dbReference>
<dbReference type="Proteomes" id="UP001549122">
    <property type="component" value="Unassembled WGS sequence"/>
</dbReference>
<dbReference type="PANTHER" id="PTHR30246">
    <property type="entry name" value="2-KETO-3-DEOXY-6-PHOSPHOGLUCONATE ALDOLASE"/>
    <property type="match status" value="1"/>
</dbReference>
<dbReference type="EC" id="4.1.2.14" evidence="6"/>
<name>A0ABV2FKE7_9STRE</name>
<evidence type="ECO:0000256" key="2">
    <source>
        <dbReference type="ARBA" id="ARBA00006906"/>
    </source>
</evidence>
<dbReference type="GO" id="GO:0008675">
    <property type="term" value="F:2-dehydro-3-deoxy-phosphogluconate aldolase activity"/>
    <property type="evidence" value="ECO:0007669"/>
    <property type="project" value="UniProtKB-EC"/>
</dbReference>
<dbReference type="EC" id="4.1.3.42" evidence="6"/>
<accession>A0ABV2FKE7</accession>
<dbReference type="GO" id="GO:0106009">
    <property type="term" value="F:(4S)-4-hydroxy-2-oxoglutarate aldolase activity"/>
    <property type="evidence" value="ECO:0007669"/>
    <property type="project" value="UniProtKB-EC"/>
</dbReference>
<dbReference type="EMBL" id="JBEPLO010000030">
    <property type="protein sequence ID" value="MET3559007.1"/>
    <property type="molecule type" value="Genomic_DNA"/>
</dbReference>
<protein>
    <submittedName>
        <fullName evidence="6">2-dehydro-3-deoxyphosphogluconate aldolase/(4S)-4-hydroxy-2-oxoglutarate aldolase</fullName>
        <ecNumber evidence="6">4.1.2.14</ecNumber>
        <ecNumber evidence="6">4.1.3.42</ecNumber>
    </submittedName>
</protein>
<comment type="caution">
    <text evidence="6">The sequence shown here is derived from an EMBL/GenBank/DDBJ whole genome shotgun (WGS) entry which is preliminary data.</text>
</comment>
<keyword evidence="5" id="KW-0119">Carbohydrate metabolism</keyword>
<evidence type="ECO:0000313" key="6">
    <source>
        <dbReference type="EMBL" id="MET3559007.1"/>
    </source>
</evidence>
<dbReference type="InterPro" id="IPR000887">
    <property type="entry name" value="Aldlse_KDPG_KHG"/>
</dbReference>
<evidence type="ECO:0000256" key="1">
    <source>
        <dbReference type="ARBA" id="ARBA00004761"/>
    </source>
</evidence>
<proteinExistence type="inferred from homology"/>
<dbReference type="RefSeq" id="WP_354366104.1">
    <property type="nucleotide sequence ID" value="NZ_JBEPLO010000030.1"/>
</dbReference>
<reference evidence="6 7" key="1">
    <citation type="submission" date="2024-06" db="EMBL/GenBank/DDBJ databases">
        <title>Genomic Encyclopedia of Type Strains, Phase IV (KMG-IV): sequencing the most valuable type-strain genomes for metagenomic binning, comparative biology and taxonomic classification.</title>
        <authorList>
            <person name="Goeker M."/>
        </authorList>
    </citation>
    <scope>NUCLEOTIDE SEQUENCE [LARGE SCALE GENOMIC DNA]</scope>
    <source>
        <strain evidence="6 7">DSM 28303</strain>
    </source>
</reference>
<dbReference type="Pfam" id="PF01081">
    <property type="entry name" value="Aldolase"/>
    <property type="match status" value="1"/>
</dbReference>
<sequence>MTITNYPKITVILRGYSYEEAMTVISCLAEFPHQLAVEVTTNNPDYLRIIKDAREQFDGLLPIGVGTILNLAQAKEAIAAGAQFMLGPCEFSPEIFSLAEKENVLTAPAALTSSEVKRMQEAGADIIKIFPASTVGPDHFKQLLAPLGPLPLMAVGGVHLENAQAFLEAGASYLGIGSSMFKMEDIKNRNKEGLQKTIETWLNTIKEVGG</sequence>
<comment type="similarity">
    <text evidence="2">Belongs to the KHG/KDPG aldolase family.</text>
</comment>